<evidence type="ECO:0000256" key="1">
    <source>
        <dbReference type="SAM" id="SignalP"/>
    </source>
</evidence>
<evidence type="ECO:0000313" key="4">
    <source>
        <dbReference type="Proteomes" id="UP000190888"/>
    </source>
</evidence>
<dbReference type="EMBL" id="FUWH01000001">
    <property type="protein sequence ID" value="SJZ33064.1"/>
    <property type="molecule type" value="Genomic_DNA"/>
</dbReference>
<proteinExistence type="predicted"/>
<dbReference type="RefSeq" id="WP_078829501.1">
    <property type="nucleotide sequence ID" value="NZ_FUWH01000001.1"/>
</dbReference>
<dbReference type="PROSITE" id="PS51257">
    <property type="entry name" value="PROKAR_LIPOPROTEIN"/>
    <property type="match status" value="1"/>
</dbReference>
<keyword evidence="1" id="KW-0732">Signal</keyword>
<dbReference type="STRING" id="413434.SAMN04488132_101141"/>
<dbReference type="Pfam" id="PF10988">
    <property type="entry name" value="DUF2807"/>
    <property type="match status" value="2"/>
</dbReference>
<keyword evidence="4" id="KW-1185">Reference proteome</keyword>
<feature type="domain" description="Putative auto-transporter adhesin head GIN" evidence="2">
    <location>
        <begin position="41"/>
        <end position="144"/>
    </location>
</feature>
<dbReference type="AlphaFoldDB" id="A0A1T4JSI1"/>
<accession>A0A1T4JSI1</accession>
<sequence>MKRSLLKAAFFVCSICLVAAACTKYLTGSGAIITENRQVSAFDEVRIDGDADLEIRQGTLQQVTVSGYENLVPVYRTSVANRLLVLGFNDDVYNIRKNNIKVQVIVPDIKSVLIHGSGAVSINGFLTGTSLKIRINGSGNIDIGNSAFNKAAFEVNGSGNIRASAIPAGEVVADIHGSGNIEVNCLQKLTARINGSGSIDYWGSPGSVDTQISGNGRVRKRP</sequence>
<gene>
    <name evidence="3" type="ORF">SAMN04488132_101141</name>
</gene>
<dbReference type="OrthoDB" id="5585143at2"/>
<name>A0A1T4JSI1_9BACT</name>
<dbReference type="Gene3D" id="2.160.20.120">
    <property type="match status" value="1"/>
</dbReference>
<feature type="domain" description="Putative auto-transporter adhesin head GIN" evidence="2">
    <location>
        <begin position="149"/>
        <end position="205"/>
    </location>
</feature>
<protein>
    <submittedName>
        <fullName evidence="3">Putative auto-transporter adhesin, head GIN domain</fullName>
    </submittedName>
</protein>
<dbReference type="PANTHER" id="PTHR39200">
    <property type="entry name" value="HYPOTHETICAL EXPORTED PROTEIN"/>
    <property type="match status" value="1"/>
</dbReference>
<dbReference type="Proteomes" id="UP000190888">
    <property type="component" value="Unassembled WGS sequence"/>
</dbReference>
<feature type="signal peptide" evidence="1">
    <location>
        <begin position="1"/>
        <end position="21"/>
    </location>
</feature>
<feature type="chain" id="PRO_5010553395" evidence="1">
    <location>
        <begin position="22"/>
        <end position="222"/>
    </location>
</feature>
<evidence type="ECO:0000313" key="3">
    <source>
        <dbReference type="EMBL" id="SJZ33064.1"/>
    </source>
</evidence>
<dbReference type="InterPro" id="IPR021255">
    <property type="entry name" value="DUF2807"/>
</dbReference>
<reference evidence="3 4" key="1">
    <citation type="submission" date="2017-02" db="EMBL/GenBank/DDBJ databases">
        <authorList>
            <person name="Peterson S.W."/>
        </authorList>
    </citation>
    <scope>NUCLEOTIDE SEQUENCE [LARGE SCALE GENOMIC DNA]</scope>
    <source>
        <strain evidence="3 4">DSM 22335</strain>
    </source>
</reference>
<organism evidence="3 4">
    <name type="scientific">Sediminibacterium ginsengisoli</name>
    <dbReference type="NCBI Taxonomy" id="413434"/>
    <lineage>
        <taxon>Bacteria</taxon>
        <taxon>Pseudomonadati</taxon>
        <taxon>Bacteroidota</taxon>
        <taxon>Chitinophagia</taxon>
        <taxon>Chitinophagales</taxon>
        <taxon>Chitinophagaceae</taxon>
        <taxon>Sediminibacterium</taxon>
    </lineage>
</organism>
<evidence type="ECO:0000259" key="2">
    <source>
        <dbReference type="Pfam" id="PF10988"/>
    </source>
</evidence>
<dbReference type="PANTHER" id="PTHR39200:SF1">
    <property type="entry name" value="AUTO-TRANSPORTER ADHESIN HEAD GIN DOMAIN-CONTAINING PROTEIN-RELATED"/>
    <property type="match status" value="1"/>
</dbReference>